<sequence length="234" mass="23980">MMKPCLFLLAAACCGVLAAGETPEPPAPPWGKLILGPDTTVPEVIGHVMPHHVPAVLSSDSSAALRANLAGAVPAGDLVLSPKGGKDASMLIRSGSTVIYNDPKTGTTFNSTDGKPGIPMFLHNAKGEVVGPVAVSPDAGSAHSAMPENPESSSKPVSRQVSPVPDTSSRRTFSNMPEKPDTAPSPAEEKPSPRTPSPYISNSPSPSPRSSMPSSPSGSSSGSRPFRAPSPYIK</sequence>
<evidence type="ECO:0000256" key="1">
    <source>
        <dbReference type="SAM" id="MobiDB-lite"/>
    </source>
</evidence>
<dbReference type="AlphaFoldDB" id="A0A848AWC1"/>
<feature type="chain" id="PRO_5032385701" evidence="2">
    <location>
        <begin position="19"/>
        <end position="234"/>
    </location>
</feature>
<name>A0A848AWC1_9BACT</name>
<feature type="compositionally biased region" description="Polar residues" evidence="1">
    <location>
        <begin position="150"/>
        <end position="175"/>
    </location>
</feature>
<feature type="region of interest" description="Disordered" evidence="1">
    <location>
        <begin position="132"/>
        <end position="234"/>
    </location>
</feature>
<dbReference type="RefSeq" id="WP_168962261.1">
    <property type="nucleotide sequence ID" value="NZ_JABAEW010000012.1"/>
</dbReference>
<keyword evidence="2" id="KW-0732">Signal</keyword>
<reference evidence="3 4" key="1">
    <citation type="submission" date="2020-04" db="EMBL/GenBank/DDBJ databases">
        <authorList>
            <person name="Hitch T.C.A."/>
            <person name="Wylensek D."/>
            <person name="Clavel T."/>
        </authorList>
    </citation>
    <scope>NUCLEOTIDE SEQUENCE [LARGE SCALE GENOMIC DNA]</scope>
    <source>
        <strain evidence="3 4">COR2-253-APC-1A</strain>
    </source>
</reference>
<evidence type="ECO:0000313" key="4">
    <source>
        <dbReference type="Proteomes" id="UP000576225"/>
    </source>
</evidence>
<protein>
    <submittedName>
        <fullName evidence="3">Uncharacterized protein</fullName>
    </submittedName>
</protein>
<accession>A0A848AWC1</accession>
<gene>
    <name evidence="3" type="ORF">HF882_08420</name>
</gene>
<feature type="signal peptide" evidence="2">
    <location>
        <begin position="1"/>
        <end position="18"/>
    </location>
</feature>
<feature type="compositionally biased region" description="Low complexity" evidence="1">
    <location>
        <begin position="197"/>
        <end position="234"/>
    </location>
</feature>
<proteinExistence type="predicted"/>
<comment type="caution">
    <text evidence="3">The sequence shown here is derived from an EMBL/GenBank/DDBJ whole genome shotgun (WGS) entry which is preliminary data.</text>
</comment>
<dbReference type="Proteomes" id="UP000576225">
    <property type="component" value="Unassembled WGS sequence"/>
</dbReference>
<evidence type="ECO:0000313" key="3">
    <source>
        <dbReference type="EMBL" id="NMD86603.1"/>
    </source>
</evidence>
<evidence type="ECO:0000256" key="2">
    <source>
        <dbReference type="SAM" id="SignalP"/>
    </source>
</evidence>
<dbReference type="EMBL" id="JABAEW010000012">
    <property type="protein sequence ID" value="NMD86603.1"/>
    <property type="molecule type" value="Genomic_DNA"/>
</dbReference>
<organism evidence="3 4">
    <name type="scientific">Victivallis vadensis</name>
    <dbReference type="NCBI Taxonomy" id="172901"/>
    <lineage>
        <taxon>Bacteria</taxon>
        <taxon>Pseudomonadati</taxon>
        <taxon>Lentisphaerota</taxon>
        <taxon>Lentisphaeria</taxon>
        <taxon>Victivallales</taxon>
        <taxon>Victivallaceae</taxon>
        <taxon>Victivallis</taxon>
    </lineage>
</organism>